<dbReference type="Gramene" id="PGSC0003DMT400031153">
    <property type="protein sequence ID" value="PGSC0003DMT400031153"/>
    <property type="gene ID" value="PGSC0003DMG400011930"/>
</dbReference>
<sequence length="67" mass="8049">MRLPIRRAKNTKKENQCLRGLRFLALMEAITEPVMKLMLQEVKLMMFDHYPEQNFYPKCTLFNPPPH</sequence>
<proteinExistence type="predicted"/>
<dbReference type="Gramene" id="PGSC0003DMT400031152">
    <property type="protein sequence ID" value="PGSC0003DMT400031152"/>
    <property type="gene ID" value="PGSC0003DMG400011930"/>
</dbReference>
<dbReference type="AlphaFoldDB" id="M1AV89"/>
<organism evidence="1 2">
    <name type="scientific">Solanum tuberosum</name>
    <name type="common">Potato</name>
    <dbReference type="NCBI Taxonomy" id="4113"/>
    <lineage>
        <taxon>Eukaryota</taxon>
        <taxon>Viridiplantae</taxon>
        <taxon>Streptophyta</taxon>
        <taxon>Embryophyta</taxon>
        <taxon>Tracheophyta</taxon>
        <taxon>Spermatophyta</taxon>
        <taxon>Magnoliopsida</taxon>
        <taxon>eudicotyledons</taxon>
        <taxon>Gunneridae</taxon>
        <taxon>Pentapetalae</taxon>
        <taxon>asterids</taxon>
        <taxon>lamiids</taxon>
        <taxon>Solanales</taxon>
        <taxon>Solanaceae</taxon>
        <taxon>Solanoideae</taxon>
        <taxon>Solaneae</taxon>
        <taxon>Solanum</taxon>
    </lineage>
</organism>
<keyword evidence="2" id="KW-1185">Reference proteome</keyword>
<reference evidence="1" key="2">
    <citation type="submission" date="2015-06" db="UniProtKB">
        <authorList>
            <consortium name="EnsemblPlants"/>
        </authorList>
    </citation>
    <scope>IDENTIFICATION</scope>
    <source>
        <strain evidence="1">DM1-3 516 R44</strain>
    </source>
</reference>
<accession>M1AV89</accession>
<dbReference type="EnsemblPlants" id="PGSC0003DMT400031151">
    <property type="protein sequence ID" value="PGSC0003DMT400031151"/>
    <property type="gene ID" value="PGSC0003DMG400011930"/>
</dbReference>
<dbReference type="InParanoid" id="M1AV89"/>
<dbReference type="HOGENOM" id="CLU_2817428_0_0_1"/>
<name>M1AV89_SOLTU</name>
<dbReference type="PaxDb" id="4113-PGSC0003DMT400031151"/>
<dbReference type="Proteomes" id="UP000011115">
    <property type="component" value="Unassembled WGS sequence"/>
</dbReference>
<evidence type="ECO:0000313" key="1">
    <source>
        <dbReference type="EnsemblPlants" id="PGSC0003DMT400031152"/>
    </source>
</evidence>
<evidence type="ECO:0000313" key="2">
    <source>
        <dbReference type="Proteomes" id="UP000011115"/>
    </source>
</evidence>
<dbReference type="EnsemblPlants" id="PGSC0003DMT400031152">
    <property type="protein sequence ID" value="PGSC0003DMT400031152"/>
    <property type="gene ID" value="PGSC0003DMG400011930"/>
</dbReference>
<reference evidence="2" key="1">
    <citation type="journal article" date="2011" name="Nature">
        <title>Genome sequence and analysis of the tuber crop potato.</title>
        <authorList>
            <consortium name="The Potato Genome Sequencing Consortium"/>
        </authorList>
    </citation>
    <scope>NUCLEOTIDE SEQUENCE [LARGE SCALE GENOMIC DNA]</scope>
    <source>
        <strain evidence="2">cv. DM1-3 516 R44</strain>
    </source>
</reference>
<dbReference type="Gramene" id="PGSC0003DMT400031151">
    <property type="protein sequence ID" value="PGSC0003DMT400031151"/>
    <property type="gene ID" value="PGSC0003DMG400011930"/>
</dbReference>
<protein>
    <submittedName>
        <fullName evidence="1">Protein yippee</fullName>
    </submittedName>
</protein>
<dbReference type="EnsemblPlants" id="PGSC0003DMT400031153">
    <property type="protein sequence ID" value="PGSC0003DMT400031153"/>
    <property type="gene ID" value="PGSC0003DMG400011930"/>
</dbReference>